<reference evidence="2" key="1">
    <citation type="submission" date="2017-02" db="EMBL/GenBank/DDBJ databases">
        <authorList>
            <person name="Varghese N."/>
            <person name="Submissions S."/>
        </authorList>
    </citation>
    <scope>NUCLEOTIDE SEQUENCE [LARGE SCALE GENOMIC DNA]</scope>
    <source>
        <strain evidence="2">ATCC 700200</strain>
    </source>
</reference>
<dbReference type="EMBL" id="FUYE01000006">
    <property type="protein sequence ID" value="SKA95080.1"/>
    <property type="molecule type" value="Genomic_DNA"/>
</dbReference>
<gene>
    <name evidence="1" type="ORF">SAMN02745166_02265</name>
</gene>
<evidence type="ECO:0000313" key="1">
    <source>
        <dbReference type="EMBL" id="SKA95080.1"/>
    </source>
</evidence>
<proteinExistence type="predicted"/>
<dbReference type="AlphaFoldDB" id="A0A1T4XZW9"/>
<dbReference type="Proteomes" id="UP000190774">
    <property type="component" value="Unassembled WGS sequence"/>
</dbReference>
<keyword evidence="2" id="KW-1185">Reference proteome</keyword>
<name>A0A1T4XZW9_9BACT</name>
<protein>
    <submittedName>
        <fullName evidence="1">Uncharacterized protein</fullName>
    </submittedName>
</protein>
<dbReference type="STRING" id="48467.SAMN02745166_02265"/>
<sequence length="74" mass="8618">MGAAKNVPANELTLTRDQMARWKQDAQASRDSLELYVESELLALLTPEQIRQVMDLRNKNRKAERTRYLNNLTE</sequence>
<organism evidence="1 2">
    <name type="scientific">Prosthecobacter debontii</name>
    <dbReference type="NCBI Taxonomy" id="48467"/>
    <lineage>
        <taxon>Bacteria</taxon>
        <taxon>Pseudomonadati</taxon>
        <taxon>Verrucomicrobiota</taxon>
        <taxon>Verrucomicrobiia</taxon>
        <taxon>Verrucomicrobiales</taxon>
        <taxon>Verrucomicrobiaceae</taxon>
        <taxon>Prosthecobacter</taxon>
    </lineage>
</organism>
<evidence type="ECO:0000313" key="2">
    <source>
        <dbReference type="Proteomes" id="UP000190774"/>
    </source>
</evidence>
<accession>A0A1T4XZW9</accession>